<dbReference type="GO" id="GO:0032259">
    <property type="term" value="P:methylation"/>
    <property type="evidence" value="ECO:0007669"/>
    <property type="project" value="UniProtKB-KW"/>
</dbReference>
<proteinExistence type="predicted"/>
<feature type="binding site" evidence="6 7">
    <location>
        <position position="296"/>
    </location>
    <ligand>
        <name>Zn(2+)</name>
        <dbReference type="ChEBI" id="CHEBI:29105"/>
    </ligand>
</feature>
<evidence type="ECO:0000256" key="2">
    <source>
        <dbReference type="ARBA" id="ARBA00022603"/>
    </source>
</evidence>
<evidence type="ECO:0000256" key="6">
    <source>
        <dbReference type="PIRSR" id="PIRSR037505-2"/>
    </source>
</evidence>
<protein>
    <recommendedName>
        <fullName evidence="8">Hcy-binding domain-containing protein</fullName>
    </recommendedName>
</protein>
<evidence type="ECO:0000313" key="9">
    <source>
        <dbReference type="EnsemblMetazoa" id="CLYHEMP016934.3"/>
    </source>
</evidence>
<dbReference type="Proteomes" id="UP000594262">
    <property type="component" value="Unplaced"/>
</dbReference>
<evidence type="ECO:0000259" key="8">
    <source>
        <dbReference type="PROSITE" id="PS50970"/>
    </source>
</evidence>
<dbReference type="UniPathway" id="UPA00051">
    <property type="reaction ID" value="UER00083"/>
</dbReference>
<dbReference type="OrthoDB" id="261426at2759"/>
<name>A0A7M5X2R1_9CNID</name>
<evidence type="ECO:0000256" key="1">
    <source>
        <dbReference type="ARBA" id="ARBA00005137"/>
    </source>
</evidence>
<dbReference type="InterPro" id="IPR051524">
    <property type="entry name" value="BHMT"/>
</dbReference>
<dbReference type="GO" id="GO:0008270">
    <property type="term" value="F:zinc ion binding"/>
    <property type="evidence" value="ECO:0007669"/>
    <property type="project" value="InterPro"/>
</dbReference>
<dbReference type="SUPFAM" id="SSF82282">
    <property type="entry name" value="Homocysteine S-methyltransferase"/>
    <property type="match status" value="1"/>
</dbReference>
<dbReference type="InterPro" id="IPR003726">
    <property type="entry name" value="HCY_dom"/>
</dbReference>
<keyword evidence="2 7" id="KW-0489">Methyltransferase</keyword>
<comment type="pathway">
    <text evidence="1">Amino-acid biosynthesis; L-methionine biosynthesis via de novo pathway; L-methionine from L-homocysteine (BhmT route): step 1/1.</text>
</comment>
<sequence length="365" mass="41041">MTKNNRKILDMLDAGECIIGDGGYTYALERRGYMTPGEWTPECVIEYPEAVSQCHTDYALCGADILQAYVFNGTDDNLNFARRKDGRPLLCAKEVNDAGCRLATEVAKKHNKLIGLPISTTRSYAAGESKEKVQKEFQQQIDIFENWDGDLLMAEYVSCVEEAEWACEVMKKTNIPISISMCIGPLGDFKDVSVEEVAVRLAKAGCDIIGVNCRFDPDTCVDTTIRMKKAVEKAGMKCHYMVQPIAYRTADADRIGFIGLPECPLAFENRLITRWDAQKYARKAYDNGIRYIGGCCGFEPYHIRALAEELRNERGGRLPPNSRCVDASTLIHHENEHINKIRSSKDYWMNLVPRSGYKTLIEEAG</sequence>
<keyword evidence="10" id="KW-1185">Reference proteome</keyword>
<dbReference type="EnsemblMetazoa" id="CLYHEMT016934.3">
    <property type="protein sequence ID" value="CLYHEMP016934.3"/>
    <property type="gene ID" value="CLYHEMG016934"/>
</dbReference>
<dbReference type="GO" id="GO:0009086">
    <property type="term" value="P:methionine biosynthetic process"/>
    <property type="evidence" value="ECO:0007669"/>
    <property type="project" value="InterPro"/>
</dbReference>
<dbReference type="PROSITE" id="PS50970">
    <property type="entry name" value="HCY"/>
    <property type="match status" value="1"/>
</dbReference>
<evidence type="ECO:0000256" key="7">
    <source>
        <dbReference type="PROSITE-ProRule" id="PRU00333"/>
    </source>
</evidence>
<evidence type="ECO:0000256" key="3">
    <source>
        <dbReference type="ARBA" id="ARBA00022679"/>
    </source>
</evidence>
<keyword evidence="5 6" id="KW-0862">Zinc</keyword>
<evidence type="ECO:0000256" key="4">
    <source>
        <dbReference type="ARBA" id="ARBA00022723"/>
    </source>
</evidence>
<keyword evidence="3 7" id="KW-0808">Transferase</keyword>
<dbReference type="PANTHER" id="PTHR46120">
    <property type="entry name" value="BETAINE--HOMOCYSTEINE S-METHYLTRANSFERASE 1"/>
    <property type="match status" value="1"/>
</dbReference>
<dbReference type="GO" id="GO:0047150">
    <property type="term" value="F:betaine-homocysteine S-methyltransferase activity"/>
    <property type="evidence" value="ECO:0007669"/>
    <property type="project" value="TreeGrafter"/>
</dbReference>
<dbReference type="InterPro" id="IPR036589">
    <property type="entry name" value="HCY_dom_sf"/>
</dbReference>
<reference evidence="9" key="1">
    <citation type="submission" date="2021-01" db="UniProtKB">
        <authorList>
            <consortium name="EnsemblMetazoa"/>
        </authorList>
    </citation>
    <scope>IDENTIFICATION</scope>
</reference>
<dbReference type="PANTHER" id="PTHR46120:SF1">
    <property type="entry name" value="HCY-BINDING DOMAIN-CONTAINING PROTEIN"/>
    <property type="match status" value="1"/>
</dbReference>
<dbReference type="AlphaFoldDB" id="A0A7M5X2R1"/>
<comment type="cofactor">
    <cofactor evidence="6">
        <name>Zn(2+)</name>
        <dbReference type="ChEBI" id="CHEBI:29105"/>
    </cofactor>
    <text evidence="6">Binds 1 zinc ion per subunit.</text>
</comment>
<accession>A0A7M5X2R1</accession>
<feature type="domain" description="Hcy-binding" evidence="8">
    <location>
        <begin position="6"/>
        <end position="310"/>
    </location>
</feature>
<dbReference type="PIRSF" id="PIRSF037505">
    <property type="entry name" value="Betaine_HMT"/>
    <property type="match status" value="1"/>
</dbReference>
<keyword evidence="4 6" id="KW-0479">Metal-binding</keyword>
<evidence type="ECO:0000256" key="5">
    <source>
        <dbReference type="ARBA" id="ARBA00022833"/>
    </source>
</evidence>
<dbReference type="Pfam" id="PF02574">
    <property type="entry name" value="S-methyl_trans"/>
    <property type="match status" value="1"/>
</dbReference>
<organism evidence="9 10">
    <name type="scientific">Clytia hemisphaerica</name>
    <dbReference type="NCBI Taxonomy" id="252671"/>
    <lineage>
        <taxon>Eukaryota</taxon>
        <taxon>Metazoa</taxon>
        <taxon>Cnidaria</taxon>
        <taxon>Hydrozoa</taxon>
        <taxon>Hydroidolina</taxon>
        <taxon>Leptothecata</taxon>
        <taxon>Obeliida</taxon>
        <taxon>Clytiidae</taxon>
        <taxon>Clytia</taxon>
    </lineage>
</organism>
<dbReference type="InterPro" id="IPR017226">
    <property type="entry name" value="BHMT-like"/>
</dbReference>
<dbReference type="Gene3D" id="3.20.20.330">
    <property type="entry name" value="Homocysteine-binding-like domain"/>
    <property type="match status" value="1"/>
</dbReference>
<feature type="binding site" evidence="6 7">
    <location>
        <position position="213"/>
    </location>
    <ligand>
        <name>Zn(2+)</name>
        <dbReference type="ChEBI" id="CHEBI:29105"/>
    </ligand>
</feature>
<evidence type="ECO:0000313" key="10">
    <source>
        <dbReference type="Proteomes" id="UP000594262"/>
    </source>
</evidence>
<feature type="binding site" evidence="6 7">
    <location>
        <position position="295"/>
    </location>
    <ligand>
        <name>Zn(2+)</name>
        <dbReference type="ChEBI" id="CHEBI:29105"/>
    </ligand>
</feature>